<organism evidence="9 10">
    <name type="scientific">Tenebrio molitor</name>
    <name type="common">Yellow mealworm beetle</name>
    <dbReference type="NCBI Taxonomy" id="7067"/>
    <lineage>
        <taxon>Eukaryota</taxon>
        <taxon>Metazoa</taxon>
        <taxon>Ecdysozoa</taxon>
        <taxon>Arthropoda</taxon>
        <taxon>Hexapoda</taxon>
        <taxon>Insecta</taxon>
        <taxon>Pterygota</taxon>
        <taxon>Neoptera</taxon>
        <taxon>Endopterygota</taxon>
        <taxon>Coleoptera</taxon>
        <taxon>Polyphaga</taxon>
        <taxon>Cucujiformia</taxon>
        <taxon>Tenebrionidae</taxon>
        <taxon>Tenebrio</taxon>
    </lineage>
</organism>
<keyword evidence="5" id="KW-0325">Glycoprotein</keyword>
<evidence type="ECO:0000256" key="3">
    <source>
        <dbReference type="ARBA" id="ARBA00012744"/>
    </source>
</evidence>
<keyword evidence="6 8" id="KW-0326">Glycosidase</keyword>
<comment type="caution">
    <text evidence="9">The sequence shown here is derived from an EMBL/GenBank/DDBJ whole genome shotgun (WGS) entry which is preliminary data.</text>
</comment>
<keyword evidence="4 8" id="KW-0378">Hydrolase</keyword>
<dbReference type="Proteomes" id="UP000719412">
    <property type="component" value="Unassembled WGS sequence"/>
</dbReference>
<keyword evidence="10" id="KW-1185">Reference proteome</keyword>
<dbReference type="InterPro" id="IPR001360">
    <property type="entry name" value="Glyco_hydro_1"/>
</dbReference>
<accession>A0A8J6HHN5</accession>
<evidence type="ECO:0000256" key="2">
    <source>
        <dbReference type="ARBA" id="ARBA00011738"/>
    </source>
</evidence>
<reference evidence="9" key="2">
    <citation type="submission" date="2021-08" db="EMBL/GenBank/DDBJ databases">
        <authorList>
            <person name="Eriksson T."/>
        </authorList>
    </citation>
    <scope>NUCLEOTIDE SEQUENCE</scope>
    <source>
        <strain evidence="9">Stoneville</strain>
        <tissue evidence="9">Whole head</tissue>
    </source>
</reference>
<evidence type="ECO:0000256" key="8">
    <source>
        <dbReference type="RuleBase" id="RU004468"/>
    </source>
</evidence>
<gene>
    <name evidence="9" type="ORF">GEV33_007888</name>
</gene>
<dbReference type="InterPro" id="IPR033132">
    <property type="entry name" value="GH_1_N_CS"/>
</dbReference>
<feature type="active site" description="Nucleophile" evidence="7">
    <location>
        <position position="865"/>
    </location>
</feature>
<dbReference type="AlphaFoldDB" id="A0A8J6HHN5"/>
<dbReference type="InterPro" id="IPR018120">
    <property type="entry name" value="Glyco_hydro_1_AS"/>
</dbReference>
<dbReference type="InterPro" id="IPR017853">
    <property type="entry name" value="GH"/>
</dbReference>
<evidence type="ECO:0000313" key="9">
    <source>
        <dbReference type="EMBL" id="KAH0814904.1"/>
    </source>
</evidence>
<dbReference type="Gene3D" id="3.20.20.80">
    <property type="entry name" value="Glycosidases"/>
    <property type="match status" value="3"/>
</dbReference>
<proteinExistence type="inferred from homology"/>
<dbReference type="PANTHER" id="PTHR10353:SF36">
    <property type="entry name" value="LP05116P"/>
    <property type="match status" value="1"/>
</dbReference>
<dbReference type="PRINTS" id="PR00131">
    <property type="entry name" value="GLHYDRLASE1"/>
</dbReference>
<dbReference type="FunFam" id="3.20.20.80:FF:000013">
    <property type="entry name" value="lactase-phlorizin hydrolase"/>
    <property type="match status" value="2"/>
</dbReference>
<name>A0A8J6HHN5_TENMO</name>
<dbReference type="GO" id="GO:0005975">
    <property type="term" value="P:carbohydrate metabolic process"/>
    <property type="evidence" value="ECO:0007669"/>
    <property type="project" value="InterPro"/>
</dbReference>
<evidence type="ECO:0000256" key="1">
    <source>
        <dbReference type="ARBA" id="ARBA00010838"/>
    </source>
</evidence>
<evidence type="ECO:0000313" key="10">
    <source>
        <dbReference type="Proteomes" id="UP000719412"/>
    </source>
</evidence>
<dbReference type="PANTHER" id="PTHR10353">
    <property type="entry name" value="GLYCOSYL HYDROLASE"/>
    <property type="match status" value="1"/>
</dbReference>
<dbReference type="SUPFAM" id="SSF51445">
    <property type="entry name" value="(Trans)glycosidases"/>
    <property type="match status" value="2"/>
</dbReference>
<evidence type="ECO:0000256" key="6">
    <source>
        <dbReference type="ARBA" id="ARBA00023295"/>
    </source>
</evidence>
<reference evidence="9" key="1">
    <citation type="journal article" date="2020" name="J Insects Food Feed">
        <title>The yellow mealworm (Tenebrio molitor) genome: a resource for the emerging insects as food and feed industry.</title>
        <authorList>
            <person name="Eriksson T."/>
            <person name="Andere A."/>
            <person name="Kelstrup H."/>
            <person name="Emery V."/>
            <person name="Picard C."/>
        </authorList>
    </citation>
    <scope>NUCLEOTIDE SEQUENCE</scope>
    <source>
        <strain evidence="9">Stoneville</strain>
        <tissue evidence="9">Whole head</tissue>
    </source>
</reference>
<sequence length="1178" mass="134217">MIVPSQLALKTHTNFGCAGSVATLDKLVDRFPLPPVSPPIDETSLTHVIRIAPHNYVTNANCNGRTIIYNNPVLISFVFHSKTQRIRTVSGVDNRTFPPNFKFGVATASYQVEGAWDEDGKGENIWDHLTHTTPDSIYDSSNGDIACDSYHKFDTDLDLLKELGVDFYRLSISWTRILPTGHIDGQINEAGVAYYEDIFTKLQENGIEAVVTLYHWDLPQPLQEDLGGWLNETIVDVYANYARLAFELFGDKVQYWATFNEPYIVCQQGYESGGKAPAITKAPGIDLYTCAHVVLKSHAKAYHIYDSEYRATQKGKISIVLNTNWFEPASDDEKDLEAAERKRQFSFGWFANPIVHGNYPQVMIDRIGERSEKEGFDKSRLLEFTSEEIEDIKGTYDFIGVNHYSTSLVQWIEDYEIGEPSSIKDVSAEVYDDDSWETSASDWLKEYLSNLLEAIYDDEVNVTAYTAWSLMDNFEWFQGYSKTTGVDDRQFPSNFKFGVATASYQVEGAWDEDGKGENIWDHLTHTTPDLIYDGSNGDIACDSYHKLEEDLALIKDLGVDFYRLSLSWSRILPTGHIDGQINEAGVAYYEDILTKLQENDIQAMVTLYHWDLPQPLQEHMGGWLNDTIVDVYGNYARLAFDLFGDKVQYWATFNEPHVVCQQGYESGRKAPAITKAPGIDLYTCAHVVLKSHAKAYHIYDSEYRATQKGKISIVLNTNWYEPVSDDEKDLEAAERNIQFSFGWFANPIVHGNYPQVMIDRIGERSEKEGFDKSRLPEFTSQEIEDIKGTYDFIGLNHYTTSLAEWIEDYEIGEPSSNKDISVKGSLDDSWESSASSWLKVVPWGIRKLTKWIKDTYNNPEIIITENGFSDNGDTLDDPRRINYYREYLSSLLEAIYDDGVNVTAYTAWSLMDNFEWLQGYSKNVDLDISSKDLRFKSRLNFNPTRKSPLTLDNFPMKKRLRSPVSQSLNLHRMLAAVQMDRIKTGTTIPSPCETNFVDGVAFEGVLQGSATRPRAQNSIFNKNPSWQCLYLKSAPSFNFYYLTLVTESVPFENKRGLIQRGGHHHLTLNTTNTHILTLHSHRMYKFGTPLTPEFDSAKYINTERCRLQLNGLLKTRVLLKDVEGRWLKPGVAVSLQEVRAEEVDDRGRVTDSLDAANATFMFMYSRWTNKTGTKMTIT</sequence>
<evidence type="ECO:0000256" key="4">
    <source>
        <dbReference type="ARBA" id="ARBA00022801"/>
    </source>
</evidence>
<dbReference type="PROSITE" id="PS00653">
    <property type="entry name" value="GLYCOSYL_HYDROL_F1_2"/>
    <property type="match status" value="2"/>
</dbReference>
<dbReference type="EC" id="3.2.1.21" evidence="3"/>
<dbReference type="PROSITE" id="PS00572">
    <property type="entry name" value="GLYCOSYL_HYDROL_F1_1"/>
    <property type="match status" value="1"/>
</dbReference>
<dbReference type="Pfam" id="PF00232">
    <property type="entry name" value="Glyco_hydro_1"/>
    <property type="match status" value="2"/>
</dbReference>
<evidence type="ECO:0000256" key="7">
    <source>
        <dbReference type="PROSITE-ProRule" id="PRU10055"/>
    </source>
</evidence>
<comment type="similarity">
    <text evidence="1">Belongs to the glycosyl hydrolase 1 family.</text>
</comment>
<dbReference type="GO" id="GO:0008422">
    <property type="term" value="F:beta-glucosidase activity"/>
    <property type="evidence" value="ECO:0007669"/>
    <property type="project" value="TreeGrafter"/>
</dbReference>
<comment type="subunit">
    <text evidence="2">Homodimer.</text>
</comment>
<evidence type="ECO:0000256" key="5">
    <source>
        <dbReference type="ARBA" id="ARBA00023180"/>
    </source>
</evidence>
<protein>
    <recommendedName>
        <fullName evidence="3">beta-glucosidase</fullName>
        <ecNumber evidence="3">3.2.1.21</ecNumber>
    </recommendedName>
</protein>
<dbReference type="EMBL" id="JABDTM020023798">
    <property type="protein sequence ID" value="KAH0814904.1"/>
    <property type="molecule type" value="Genomic_DNA"/>
</dbReference>